<dbReference type="Proteomes" id="UP000253529">
    <property type="component" value="Unassembled WGS sequence"/>
</dbReference>
<dbReference type="OrthoDB" id="9808136at2"/>
<dbReference type="InterPro" id="IPR028082">
    <property type="entry name" value="Peripla_BP_I"/>
</dbReference>
<reference evidence="5 6" key="1">
    <citation type="submission" date="2018-06" db="EMBL/GenBank/DDBJ databases">
        <title>Genomic Encyclopedia of Type Strains, Phase IV (KMG-IV): sequencing the most valuable type-strain genomes for metagenomic binning, comparative biology and taxonomic classification.</title>
        <authorList>
            <person name="Goeker M."/>
        </authorList>
    </citation>
    <scope>NUCLEOTIDE SEQUENCE [LARGE SCALE GENOMIC DNA]</scope>
    <source>
        <strain evidence="5 6">DSM 24875</strain>
    </source>
</reference>
<dbReference type="AlphaFoldDB" id="A0A366F0S6"/>
<dbReference type="PANTHER" id="PTHR30036">
    <property type="entry name" value="D-XYLOSE-BINDING PERIPLASMIC PROTEIN"/>
    <property type="match status" value="1"/>
</dbReference>
<dbReference type="InterPro" id="IPR050555">
    <property type="entry name" value="Bact_Solute-Bind_Prot2"/>
</dbReference>
<feature type="domain" description="Periplasmic binding protein" evidence="4">
    <location>
        <begin position="38"/>
        <end position="282"/>
    </location>
</feature>
<comment type="caution">
    <text evidence="5">The sequence shown here is derived from an EMBL/GenBank/DDBJ whole genome shotgun (WGS) entry which is preliminary data.</text>
</comment>
<feature type="signal peptide" evidence="3">
    <location>
        <begin position="1"/>
        <end position="26"/>
    </location>
</feature>
<dbReference type="Pfam" id="PF13407">
    <property type="entry name" value="Peripla_BP_4"/>
    <property type="match status" value="1"/>
</dbReference>
<dbReference type="GO" id="GO:0030288">
    <property type="term" value="C:outer membrane-bounded periplasmic space"/>
    <property type="evidence" value="ECO:0007669"/>
    <property type="project" value="TreeGrafter"/>
</dbReference>
<comment type="subcellular location">
    <subcellularLocation>
        <location evidence="1">Periplasm</location>
    </subcellularLocation>
</comment>
<name>A0A366F0S6_9HYPH</name>
<dbReference type="InterPro" id="IPR025997">
    <property type="entry name" value="SBP_2_dom"/>
</dbReference>
<dbReference type="Gene3D" id="3.40.50.2300">
    <property type="match status" value="2"/>
</dbReference>
<evidence type="ECO:0000259" key="4">
    <source>
        <dbReference type="Pfam" id="PF13407"/>
    </source>
</evidence>
<evidence type="ECO:0000256" key="2">
    <source>
        <dbReference type="ARBA" id="ARBA00007639"/>
    </source>
</evidence>
<evidence type="ECO:0000313" key="5">
    <source>
        <dbReference type="EMBL" id="RBP07305.1"/>
    </source>
</evidence>
<keyword evidence="3" id="KW-0732">Signal</keyword>
<evidence type="ECO:0000256" key="1">
    <source>
        <dbReference type="ARBA" id="ARBA00004418"/>
    </source>
</evidence>
<feature type="chain" id="PRO_5016892894" evidence="3">
    <location>
        <begin position="27"/>
        <end position="344"/>
    </location>
</feature>
<dbReference type="PANTHER" id="PTHR30036:SF7">
    <property type="entry name" value="ABC TRANSPORTER PERIPLASMIC-BINDING PROTEIN YPHF"/>
    <property type="match status" value="1"/>
</dbReference>
<dbReference type="RefSeq" id="WP_113891391.1">
    <property type="nucleotide sequence ID" value="NZ_QNRK01000028.1"/>
</dbReference>
<dbReference type="CDD" id="cd01536">
    <property type="entry name" value="PBP1_ABC_sugar_binding-like"/>
    <property type="match status" value="1"/>
</dbReference>
<protein>
    <submittedName>
        <fullName evidence="5">Monosaccharide ABC transporter substrate-binding protein (CUT2 family)</fullName>
    </submittedName>
</protein>
<dbReference type="EMBL" id="QNRK01000028">
    <property type="protein sequence ID" value="RBP07305.1"/>
    <property type="molecule type" value="Genomic_DNA"/>
</dbReference>
<comment type="similarity">
    <text evidence="2">Belongs to the bacterial solute-binding protein 2 family.</text>
</comment>
<sequence>MRNSRLFSTIAGALFAGIVTSTAVLADPSTRIGIVAPGPHPYFTQWDAAGQQAAKDFNIGVVDYRVPAKWELAAHNALLESMASQNYNAFLIFPGDPVATRPTVADLVGMGAPVISLAGCLQDPSDAAFCFATDNTVAAYDAAKLLIKEMGGKGKIVHFAGFLTDPNTKVRIDAIARAVAETNGAVTVVDNITDLDVPEAAQDKINAFLATQGNNIDGIITTAWIPSVVAATALRKIGDKRIKMIGLDNDDLLMAAIKDGYVSGTVVENAFAQAYVGSFAVDKLRTGCKLRDDAPWKNANRSAKLMDSGTVYVTAANLDTYHDIQKDKAKGLLASFKSAYLKCP</sequence>
<evidence type="ECO:0000256" key="3">
    <source>
        <dbReference type="SAM" id="SignalP"/>
    </source>
</evidence>
<dbReference type="GO" id="GO:0030246">
    <property type="term" value="F:carbohydrate binding"/>
    <property type="evidence" value="ECO:0007669"/>
    <property type="project" value="TreeGrafter"/>
</dbReference>
<evidence type="ECO:0000313" key="6">
    <source>
        <dbReference type="Proteomes" id="UP000253529"/>
    </source>
</evidence>
<gene>
    <name evidence="5" type="ORF">DFR50_12830</name>
</gene>
<keyword evidence="6" id="KW-1185">Reference proteome</keyword>
<organism evidence="5 6">
    <name type="scientific">Roseiarcus fermentans</name>
    <dbReference type="NCBI Taxonomy" id="1473586"/>
    <lineage>
        <taxon>Bacteria</taxon>
        <taxon>Pseudomonadati</taxon>
        <taxon>Pseudomonadota</taxon>
        <taxon>Alphaproteobacteria</taxon>
        <taxon>Hyphomicrobiales</taxon>
        <taxon>Roseiarcaceae</taxon>
        <taxon>Roseiarcus</taxon>
    </lineage>
</organism>
<accession>A0A366F0S6</accession>
<proteinExistence type="inferred from homology"/>
<dbReference type="SUPFAM" id="SSF53822">
    <property type="entry name" value="Periplasmic binding protein-like I"/>
    <property type="match status" value="1"/>
</dbReference>